<name>A0AAX1TD01_9BACT</name>
<reference evidence="1 2" key="1">
    <citation type="journal article" date="2019" name="Nat. Microbiol.">
        <title>Genomic variation and strain-specific functional adaptation in the human gut microbiome during early life.</title>
        <authorList>
            <person name="Vatanen T."/>
            <person name="Plichta D.R."/>
            <person name="Somani J."/>
            <person name="Munch P.C."/>
            <person name="Arthur T.D."/>
            <person name="Hall A.B."/>
            <person name="Rudolf S."/>
            <person name="Oakeley E.J."/>
            <person name="Ke X."/>
            <person name="Young R.A."/>
            <person name="Haiser H.J."/>
            <person name="Kolde R."/>
            <person name="Yassour M."/>
            <person name="Luopajarvi K."/>
            <person name="Siljander H."/>
            <person name="Virtanen S.M."/>
            <person name="Ilonen J."/>
            <person name="Uibo R."/>
            <person name="Tillmann V."/>
            <person name="Mokurov S."/>
            <person name="Dorshakova N."/>
            <person name="Porter J.A."/>
            <person name="McHardy A.C."/>
            <person name="Lahdesmaki H."/>
            <person name="Vlamakis H."/>
            <person name="Huttenhower C."/>
            <person name="Knip M."/>
            <person name="Xavier R.J."/>
        </authorList>
    </citation>
    <scope>NUCLEOTIDE SEQUENCE [LARGE SCALE GENOMIC DNA]</scope>
    <source>
        <strain evidence="1 2">RJX1052</strain>
    </source>
</reference>
<proteinExistence type="predicted"/>
<accession>A0AAX1TD01</accession>
<sequence>MRIILLSMIFCTFAFKFRRSLYLMQNMTNTSNLLVSKSLPIVEYMFYNPLNFNQEIDFEYLAT</sequence>
<dbReference type="EMBL" id="SLTX01000001">
    <property type="protein sequence ID" value="TDB08247.1"/>
    <property type="molecule type" value="Genomic_DNA"/>
</dbReference>
<evidence type="ECO:0000313" key="2">
    <source>
        <dbReference type="Proteomes" id="UP000294834"/>
    </source>
</evidence>
<dbReference type="Proteomes" id="UP000294834">
    <property type="component" value="Unassembled WGS sequence"/>
</dbReference>
<evidence type="ECO:0000313" key="1">
    <source>
        <dbReference type="EMBL" id="TDB08247.1"/>
    </source>
</evidence>
<comment type="caution">
    <text evidence="1">The sequence shown here is derived from an EMBL/GenBank/DDBJ whole genome shotgun (WGS) entry which is preliminary data.</text>
</comment>
<organism evidence="1 2">
    <name type="scientific">Phocaeicola dorei</name>
    <dbReference type="NCBI Taxonomy" id="357276"/>
    <lineage>
        <taxon>Bacteria</taxon>
        <taxon>Pseudomonadati</taxon>
        <taxon>Bacteroidota</taxon>
        <taxon>Bacteroidia</taxon>
        <taxon>Bacteroidales</taxon>
        <taxon>Bacteroidaceae</taxon>
        <taxon>Phocaeicola</taxon>
    </lineage>
</organism>
<dbReference type="AlphaFoldDB" id="A0AAX1TD01"/>
<protein>
    <submittedName>
        <fullName evidence="1">Uncharacterized protein</fullName>
    </submittedName>
</protein>
<gene>
    <name evidence="1" type="ORF">E1J06_13125</name>
</gene>